<dbReference type="GO" id="GO:0003729">
    <property type="term" value="F:mRNA binding"/>
    <property type="evidence" value="ECO:0007669"/>
    <property type="project" value="TreeGrafter"/>
</dbReference>
<feature type="region of interest" description="Disordered" evidence="1">
    <location>
        <begin position="299"/>
        <end position="458"/>
    </location>
</feature>
<dbReference type="EMBL" id="ADBL01002778">
    <property type="status" value="NOT_ANNOTATED_CDS"/>
    <property type="molecule type" value="Genomic_DNA"/>
</dbReference>
<feature type="compositionally biased region" description="Polar residues" evidence="1">
    <location>
        <begin position="37"/>
        <end position="52"/>
    </location>
</feature>
<feature type="region of interest" description="Disordered" evidence="1">
    <location>
        <begin position="529"/>
        <end position="672"/>
    </location>
</feature>
<feature type="compositionally biased region" description="Low complexity" evidence="1">
    <location>
        <begin position="179"/>
        <end position="193"/>
    </location>
</feature>
<feature type="compositionally biased region" description="Basic and acidic residues" evidence="1">
    <location>
        <begin position="641"/>
        <end position="652"/>
    </location>
</feature>
<feature type="region of interest" description="Disordered" evidence="1">
    <location>
        <begin position="1"/>
        <end position="113"/>
    </location>
</feature>
<feature type="compositionally biased region" description="Polar residues" evidence="1">
    <location>
        <begin position="70"/>
        <end position="82"/>
    </location>
</feature>
<feature type="region of interest" description="Disordered" evidence="1">
    <location>
        <begin position="177"/>
        <end position="208"/>
    </location>
</feature>
<dbReference type="OrthoDB" id="2275718at2759"/>
<reference evidence="4" key="5">
    <citation type="submission" date="2015-06" db="UniProtKB">
        <authorList>
            <consortium name="EnsemblFungi"/>
        </authorList>
    </citation>
    <scope>IDENTIFICATION</scope>
    <source>
        <strain evidence="4">ATCC 64411</strain>
    </source>
</reference>
<keyword evidence="5" id="KW-1185">Reference proteome</keyword>
<dbReference type="eggNOG" id="KOG2375">
    <property type="taxonomic scope" value="Eukaryota"/>
</dbReference>
<accession>A0A0C4EEU2</accession>
<protein>
    <recommendedName>
        <fullName evidence="2">LsmAD domain-containing protein</fullName>
    </recommendedName>
</protein>
<dbReference type="OMA" id="RMQMSAS"/>
<dbReference type="EnsemblFungi" id="MAPG_11273T0">
    <property type="protein sequence ID" value="MAPG_11273T0"/>
    <property type="gene ID" value="MAPG_11273"/>
</dbReference>
<reference evidence="4" key="4">
    <citation type="journal article" date="2015" name="G3 (Bethesda)">
        <title>Genome sequences of three phytopathogenic species of the Magnaporthaceae family of fungi.</title>
        <authorList>
            <person name="Okagaki L.H."/>
            <person name="Nunes C.C."/>
            <person name="Sailsbery J."/>
            <person name="Clay B."/>
            <person name="Brown D."/>
            <person name="John T."/>
            <person name="Oh Y."/>
            <person name="Young N."/>
            <person name="Fitzgerald M."/>
            <person name="Haas B.J."/>
            <person name="Zeng Q."/>
            <person name="Young S."/>
            <person name="Adiconis X."/>
            <person name="Fan L."/>
            <person name="Levin J.Z."/>
            <person name="Mitchell T.K."/>
            <person name="Okubara P.A."/>
            <person name="Farman M.L."/>
            <person name="Kohn L.M."/>
            <person name="Birren B."/>
            <person name="Ma L.-J."/>
            <person name="Dean R.A."/>
        </authorList>
    </citation>
    <scope>NUCLEOTIDE SEQUENCE</scope>
    <source>
        <strain evidence="4">ATCC 64411 / 73-15</strain>
    </source>
</reference>
<dbReference type="AlphaFoldDB" id="A0A0C4EEU2"/>
<sequence length="1117" mass="120668">MDENHRPPAAKPSATSTDPKPARPLYSSKLGGDSKARTLQQNVNSPSPTTRQAPVAQQKAWAAGAKNPLTGRSSQTPPQNNFNAASNTKQQQQQPQQPPPSASTPSPTNSLREGQRVRISLNTGAEFEGIYANNQADPSSFSLRMVQHRRLAGEMANGANKQQNMTFSRKDVADARPVGGNANKNDAKAANGNRPGFRTDTAISNSRNANERVLQRWLPDGGGDANLSLESSSGDGRPWDQFAANERLFNVKTNYHENIYTTTIDKNHPQYKERLAAADKKAREIECSAPATAHVAEERIMDYAGGDDKKGDEEDKYSGVRRQDVAPLQGRENKYTPPARRAPAAQATSYGAPVDPAIISAQIKGGQSKKATANKQDEAKAAPTPAVKLPTPQAQPTEAKTAEPKTEPKVEAKPAEVKPAEKTGDAKAAASLRPSAATARTVSPQAKPGVAPPSATSTVEHDVLKEFKNFAIQQRVQAEKVRTSKAKADAHVKLQELKKFANSFKLSTPVPSDLISIIAKDPAKQKAIQEKALQNAEEVAKSKTAPKDESATPVKEPVKATKEHPAAGITSAPHTGPDARATVRPGGPHHTPSPANPNQRHQGGRQPFVPGYGNNPQFRGDRSSGQYGPGQGRQVGGNLGERLRRVEQERHSRPVMHPGPDPRQAQNGPGHVMPYDRRMSAMQPGHIAPKLNPNSHEFRPNPYASTFNPNMAGPSNGSSPRPEIQAPPPIAGQLIRRKTKAIDTKKCYILAHIKTFTPPVGPPVGRNWDENQGLRPSYDTLPTWRQLKDDEKSDSTMHMTYSEYLEKNPYSSGTLSTPNPPHSHPQMAHQHQLPFHLQHGAHNLAPRQSPHMPPMQMHGGQHGHVPHVPFNGANDDHTRMMHSNSAQSYASPRISQVPIGYPPPAMGSPAQLPYNQGVMPPFIPGTPQMNNFRSFSNNPQYMPQQNSPMTVPLLPSQFLPAPNGLVAGGPQMPMYAGAHQQFVPHGGAAPPQPIPGSTSGYPSPGRPAAPMMAQQGSQQGQPMYGVSPNMQFQQPVFPSGHPPHMNTRGGYNGAGPHQFGTSPQQMHNYGNQHRNNSYGGNNHNHKNFQGHGQGPQQAHQMPAGPQGRQADGPEEAK</sequence>
<feature type="region of interest" description="Disordered" evidence="1">
    <location>
        <begin position="983"/>
        <end position="1117"/>
    </location>
</feature>
<feature type="compositionally biased region" description="Gly residues" evidence="1">
    <location>
        <begin position="627"/>
        <end position="639"/>
    </location>
</feature>
<feature type="compositionally biased region" description="Low complexity" evidence="1">
    <location>
        <begin position="426"/>
        <end position="441"/>
    </location>
</feature>
<dbReference type="SMART" id="SM01272">
    <property type="entry name" value="LsmAD"/>
    <property type="match status" value="1"/>
</dbReference>
<feature type="compositionally biased region" description="Basic and acidic residues" evidence="1">
    <location>
        <begin position="538"/>
        <end position="565"/>
    </location>
</feature>
<feature type="compositionally biased region" description="Basic and acidic residues" evidence="1">
    <location>
        <begin position="299"/>
        <end position="324"/>
    </location>
</feature>
<evidence type="ECO:0000313" key="4">
    <source>
        <dbReference type="EnsemblFungi" id="MAPG_11273T0"/>
    </source>
</evidence>
<dbReference type="PANTHER" id="PTHR12854:SF7">
    <property type="entry name" value="ATAXIN-2 HOMOLOG"/>
    <property type="match status" value="1"/>
</dbReference>
<feature type="compositionally biased region" description="Low complexity" evidence="1">
    <location>
        <begin position="83"/>
        <end position="95"/>
    </location>
</feature>
<dbReference type="InterPro" id="IPR045117">
    <property type="entry name" value="ATXN2-like"/>
</dbReference>
<dbReference type="EMBL" id="GL876980">
    <property type="protein sequence ID" value="KLU92327.1"/>
    <property type="molecule type" value="Genomic_DNA"/>
</dbReference>
<feature type="compositionally biased region" description="Low complexity" evidence="1">
    <location>
        <begin position="337"/>
        <end position="347"/>
    </location>
</feature>
<dbReference type="GO" id="GO:0034063">
    <property type="term" value="P:stress granule assembly"/>
    <property type="evidence" value="ECO:0007669"/>
    <property type="project" value="TreeGrafter"/>
</dbReference>
<feature type="compositionally biased region" description="Basic and acidic residues" evidence="1">
    <location>
        <begin position="400"/>
        <end position="425"/>
    </location>
</feature>
<feature type="compositionally biased region" description="Low complexity" evidence="1">
    <location>
        <begin position="1094"/>
        <end position="1107"/>
    </location>
</feature>
<name>A0A0C4EEU2_MAGP6</name>
<dbReference type="VEuPathDB" id="FungiDB:MAPG_11273"/>
<dbReference type="Proteomes" id="UP000011715">
    <property type="component" value="Unassembled WGS sequence"/>
</dbReference>
<dbReference type="STRING" id="644358.A0A0C4EEU2"/>
<evidence type="ECO:0000256" key="1">
    <source>
        <dbReference type="SAM" id="MobiDB-lite"/>
    </source>
</evidence>
<proteinExistence type="predicted"/>
<dbReference type="InterPro" id="IPR009604">
    <property type="entry name" value="LsmAD_domain"/>
</dbReference>
<reference evidence="5" key="2">
    <citation type="submission" date="2010-05" db="EMBL/GenBank/DDBJ databases">
        <title>The genome sequence of Magnaporthe poae strain ATCC 64411.</title>
        <authorList>
            <person name="Ma L.-J."/>
            <person name="Dead R."/>
            <person name="Young S."/>
            <person name="Zeng Q."/>
            <person name="Koehrsen M."/>
            <person name="Alvarado L."/>
            <person name="Berlin A."/>
            <person name="Chapman S.B."/>
            <person name="Chen Z."/>
            <person name="Freedman E."/>
            <person name="Gellesch M."/>
            <person name="Goldberg J."/>
            <person name="Griggs A."/>
            <person name="Gujja S."/>
            <person name="Heilman E.R."/>
            <person name="Heiman D."/>
            <person name="Hepburn T."/>
            <person name="Howarth C."/>
            <person name="Jen D."/>
            <person name="Larson L."/>
            <person name="Mehta T."/>
            <person name="Neiman D."/>
            <person name="Pearson M."/>
            <person name="Roberts A."/>
            <person name="Saif S."/>
            <person name="Shea T."/>
            <person name="Shenoy N."/>
            <person name="Sisk P."/>
            <person name="Stolte C."/>
            <person name="Sykes S."/>
            <person name="Walk T."/>
            <person name="White J."/>
            <person name="Yandava C."/>
            <person name="Haas B."/>
            <person name="Nusbaum C."/>
            <person name="Birren B."/>
        </authorList>
    </citation>
    <scope>NUCLEOTIDE SEQUENCE [LARGE SCALE GENOMIC DNA]</scope>
    <source>
        <strain evidence="5">ATCC 64411 / 73-15</strain>
    </source>
</reference>
<organism evidence="4 5">
    <name type="scientific">Magnaporthiopsis poae (strain ATCC 64411 / 73-15)</name>
    <name type="common">Kentucky bluegrass fungus</name>
    <name type="synonym">Magnaporthe poae</name>
    <dbReference type="NCBI Taxonomy" id="644358"/>
    <lineage>
        <taxon>Eukaryota</taxon>
        <taxon>Fungi</taxon>
        <taxon>Dikarya</taxon>
        <taxon>Ascomycota</taxon>
        <taxon>Pezizomycotina</taxon>
        <taxon>Sordariomycetes</taxon>
        <taxon>Sordariomycetidae</taxon>
        <taxon>Magnaporthales</taxon>
        <taxon>Magnaporthaceae</taxon>
        <taxon>Magnaporthiopsis</taxon>
    </lineage>
</organism>
<dbReference type="Pfam" id="PF06741">
    <property type="entry name" value="LsmAD"/>
    <property type="match status" value="1"/>
</dbReference>
<dbReference type="GO" id="GO:0010494">
    <property type="term" value="C:cytoplasmic stress granule"/>
    <property type="evidence" value="ECO:0007669"/>
    <property type="project" value="TreeGrafter"/>
</dbReference>
<dbReference type="PANTHER" id="PTHR12854">
    <property type="entry name" value="ATAXIN 2-RELATED"/>
    <property type="match status" value="1"/>
</dbReference>
<reference evidence="3" key="3">
    <citation type="submission" date="2011-03" db="EMBL/GenBank/DDBJ databases">
        <title>Annotation of Magnaporthe poae ATCC 64411.</title>
        <authorList>
            <person name="Ma L.-J."/>
            <person name="Dead R."/>
            <person name="Young S.K."/>
            <person name="Zeng Q."/>
            <person name="Gargeya S."/>
            <person name="Fitzgerald M."/>
            <person name="Haas B."/>
            <person name="Abouelleil A."/>
            <person name="Alvarado L."/>
            <person name="Arachchi H.M."/>
            <person name="Berlin A."/>
            <person name="Brown A."/>
            <person name="Chapman S.B."/>
            <person name="Chen Z."/>
            <person name="Dunbar C."/>
            <person name="Freedman E."/>
            <person name="Gearin G."/>
            <person name="Gellesch M."/>
            <person name="Goldberg J."/>
            <person name="Griggs A."/>
            <person name="Gujja S."/>
            <person name="Heiman D."/>
            <person name="Howarth C."/>
            <person name="Larson L."/>
            <person name="Lui A."/>
            <person name="MacDonald P.J.P."/>
            <person name="Mehta T."/>
            <person name="Montmayeur A."/>
            <person name="Murphy C."/>
            <person name="Neiman D."/>
            <person name="Pearson M."/>
            <person name="Priest M."/>
            <person name="Roberts A."/>
            <person name="Saif S."/>
            <person name="Shea T."/>
            <person name="Shenoy N."/>
            <person name="Sisk P."/>
            <person name="Stolte C."/>
            <person name="Sykes S."/>
            <person name="Yandava C."/>
            <person name="Wortman J."/>
            <person name="Nusbaum C."/>
            <person name="Birren B."/>
        </authorList>
    </citation>
    <scope>NUCLEOTIDE SEQUENCE</scope>
    <source>
        <strain evidence="3">ATCC 64411</strain>
    </source>
</reference>
<reference evidence="3" key="1">
    <citation type="submission" date="2010-05" db="EMBL/GenBank/DDBJ databases">
        <title>The Genome Sequence of Magnaporthe poae strain ATCC 64411.</title>
        <authorList>
            <consortium name="The Broad Institute Genome Sequencing Platform"/>
            <consortium name="Broad Institute Genome Sequencing Center for Infectious Disease"/>
            <person name="Ma L.-J."/>
            <person name="Dead R."/>
            <person name="Young S."/>
            <person name="Zeng Q."/>
            <person name="Koehrsen M."/>
            <person name="Alvarado L."/>
            <person name="Berlin A."/>
            <person name="Chapman S.B."/>
            <person name="Chen Z."/>
            <person name="Freedman E."/>
            <person name="Gellesch M."/>
            <person name="Goldberg J."/>
            <person name="Griggs A."/>
            <person name="Gujja S."/>
            <person name="Heilman E.R."/>
            <person name="Heiman D."/>
            <person name="Hepburn T."/>
            <person name="Howarth C."/>
            <person name="Jen D."/>
            <person name="Larson L."/>
            <person name="Mehta T."/>
            <person name="Neiman D."/>
            <person name="Pearson M."/>
            <person name="Roberts A."/>
            <person name="Saif S."/>
            <person name="Shea T."/>
            <person name="Shenoy N."/>
            <person name="Sisk P."/>
            <person name="Stolte C."/>
            <person name="Sykes S."/>
            <person name="Walk T."/>
            <person name="White J."/>
            <person name="Yandava C."/>
            <person name="Haas B."/>
            <person name="Nusbaum C."/>
            <person name="Birren B."/>
        </authorList>
    </citation>
    <scope>NUCLEOTIDE SEQUENCE</scope>
    <source>
        <strain evidence="3">ATCC 64411</strain>
    </source>
</reference>
<evidence type="ECO:0000313" key="5">
    <source>
        <dbReference type="Proteomes" id="UP000011715"/>
    </source>
</evidence>
<feature type="domain" description="LsmAD" evidence="2">
    <location>
        <begin position="249"/>
        <end position="323"/>
    </location>
</feature>
<evidence type="ECO:0000313" key="3">
    <source>
        <dbReference type="EMBL" id="KLU92327.1"/>
    </source>
</evidence>
<feature type="compositionally biased region" description="Polar residues" evidence="1">
    <location>
        <begin position="1059"/>
        <end position="1082"/>
    </location>
</feature>
<gene>
    <name evidence="3" type="ORF">MAPG_11273</name>
</gene>
<evidence type="ECO:0000259" key="2">
    <source>
        <dbReference type="SMART" id="SM01272"/>
    </source>
</evidence>
<feature type="region of interest" description="Disordered" evidence="1">
    <location>
        <begin position="808"/>
        <end position="827"/>
    </location>
</feature>